<feature type="compositionally biased region" description="Low complexity" evidence="9">
    <location>
        <begin position="1156"/>
        <end position="1196"/>
    </location>
</feature>
<dbReference type="Gene3D" id="1.10.510.10">
    <property type="entry name" value="Transferase(Phosphotransferase) domain 1"/>
    <property type="match status" value="2"/>
</dbReference>
<feature type="compositionally biased region" description="Basic and acidic residues" evidence="9">
    <location>
        <begin position="1253"/>
        <end position="1262"/>
    </location>
</feature>
<dbReference type="FunFam" id="3.30.200.20:FF:000743">
    <property type="entry name" value="Non-specific serine/threonine protein kinase"/>
    <property type="match status" value="1"/>
</dbReference>
<feature type="compositionally biased region" description="Basic and acidic residues" evidence="9">
    <location>
        <begin position="449"/>
        <end position="458"/>
    </location>
</feature>
<dbReference type="PANTHER" id="PTHR24351">
    <property type="entry name" value="RIBOSOMAL PROTEIN S6 KINASE"/>
    <property type="match status" value="1"/>
</dbReference>
<dbReference type="GO" id="GO:0106310">
    <property type="term" value="F:protein serine kinase activity"/>
    <property type="evidence" value="ECO:0007669"/>
    <property type="project" value="RHEA"/>
</dbReference>
<feature type="region of interest" description="Disordered" evidence="9">
    <location>
        <begin position="61"/>
        <end position="130"/>
    </location>
</feature>
<dbReference type="Proteomes" id="UP000245946">
    <property type="component" value="Unassembled WGS sequence"/>
</dbReference>
<reference evidence="12 13" key="1">
    <citation type="journal article" date="2018" name="Mol. Biol. Evol.">
        <title>Broad Genomic Sampling Reveals a Smut Pathogenic Ancestry of the Fungal Clade Ustilaginomycotina.</title>
        <authorList>
            <person name="Kijpornyongpan T."/>
            <person name="Mondo S.J."/>
            <person name="Barry K."/>
            <person name="Sandor L."/>
            <person name="Lee J."/>
            <person name="Lipzen A."/>
            <person name="Pangilinan J."/>
            <person name="LaButti K."/>
            <person name="Hainaut M."/>
            <person name="Henrissat B."/>
            <person name="Grigoriev I.V."/>
            <person name="Spatafora J.W."/>
            <person name="Aime M.C."/>
        </authorList>
    </citation>
    <scope>NUCLEOTIDE SEQUENCE [LARGE SCALE GENOMIC DNA]</scope>
    <source>
        <strain evidence="12 13">MCA 4186</strain>
    </source>
</reference>
<feature type="compositionally biased region" description="Gly residues" evidence="9">
    <location>
        <begin position="662"/>
        <end position="671"/>
    </location>
</feature>
<feature type="compositionally biased region" description="Acidic residues" evidence="9">
    <location>
        <begin position="1078"/>
        <end position="1089"/>
    </location>
</feature>
<dbReference type="CDD" id="cd05123">
    <property type="entry name" value="STKc_AGC"/>
    <property type="match status" value="1"/>
</dbReference>
<feature type="region of interest" description="Disordered" evidence="9">
    <location>
        <begin position="203"/>
        <end position="280"/>
    </location>
</feature>
<dbReference type="InterPro" id="IPR011009">
    <property type="entry name" value="Kinase-like_dom_sf"/>
</dbReference>
<dbReference type="Pfam" id="PF00069">
    <property type="entry name" value="Pkinase"/>
    <property type="match status" value="2"/>
</dbReference>
<evidence type="ECO:0000256" key="9">
    <source>
        <dbReference type="SAM" id="MobiDB-lite"/>
    </source>
</evidence>
<feature type="compositionally biased region" description="Basic and acidic residues" evidence="9">
    <location>
        <begin position="328"/>
        <end position="337"/>
    </location>
</feature>
<dbReference type="GO" id="GO:0004674">
    <property type="term" value="F:protein serine/threonine kinase activity"/>
    <property type="evidence" value="ECO:0007669"/>
    <property type="project" value="UniProtKB-KW"/>
</dbReference>
<feature type="compositionally biased region" description="Low complexity" evidence="9">
    <location>
        <begin position="61"/>
        <end position="75"/>
    </location>
</feature>
<sequence length="1274" mass="133929">MPSATTTAAATLGAAATPPMQKRFSTLGAARSSGSVAGAGASPSKRASVLGLFDAALTGGSASGSSSAAPANGAPTAPPTVGREDGPWSVSVAEARDKAAASPTPPVAGGRPSSRRRSSKGSNGVAPAPLPAYTLYVTTPTHNLTLVRTVVELAELDVKLRDGLAPGTLRGLPGLPTLPLPPAQAAAPAQASRRLLQTISRTLSPGGHRKERSSQQQQQQAAVKPSASSASVGPVATPSSESSGSLIAPSATRQPLAPLTASLSGSPASEYPPPTTEPQQATTKLLANYLTTLSNHSAVRQHKAWRRFVRVGSDDLQSVRVERRVRKVRSDVAEHVRASVAPTNTNVARPPSPSDVGEDGDGDGDGEARTDDESRSASGRSTSHSYSNAGGSIRPDVPSRSTSVDPERQAQLEAKREERELSRKNTSFANIPEEHGDKSDAAAAAAAAADKEAKDEASKKRRQRRRERRKEEDKVTVDDFEMIRVLGKGCAGKVLLVRHAPTKGLFAMKSIHKRHVLAHQELQHTLTEQAVLKRMANDVMDPFVVKLWWSFHDKNNLYLVMDFHPGGDLATQLSRWGRLGRDRARFYAAEIVEGVEGLHRAGVIYRDLKPENVLIGADGHIILSDFGLSKEFPVRGSLTRGGSSTPPPGSPTRSHSTTHVAGAGGGKGSGASGHSPHWLSASDDGSAQGSADAFATRSGRSRWADERDVTTTFCGTAEYLAPEVIQGAAYSYEVDWWSFGTMLFEMLTGITPFWADTHADMYVRVLHDELVFPDDRVLDQDTKSILRGLLQRNPMLRMKEPRIKRHPYFSMIEWPHVFHKRYIPPYIPPIDPHDETDTQNFDETFLDMQPVVNGAEDGEPLEETEAQRRAAGSAAGNGAASSNGRTAASASTLDGTDAQAGAAAAPTHGKTDSGDGKSLFDGYSFRGRRDSEARSSIISSDPSEAHDGSNAPPTAPSTAPSVVESTAASRAPKAAVEPSPAPALAEASDDDDEDDDSAARAAVAALAHLESEASADGSTSNASVSTQPTSTGVSRERLGPSGRATPDGSVDGLPSAGAAGKSRAALSAGGLPAHDTIDETDDEDEDWDMVDLGSAAEGPLKSEINGGKGANLFARGVVDTYRMLRRQESSARSPLPASTSSSSRPFNRLSRRQPSSRRSMARPSSGNLTSGSAVSLDSSSAAVLPPSRSGAAAAAALSGDDEGERDASLLAGADVSSPSSRTPRDSAQAPASAPSLERRSATARPSPSVASSDDVHSQERSSRQRLKKIKRFTT</sequence>
<feature type="compositionally biased region" description="Acidic residues" evidence="9">
    <location>
        <begin position="356"/>
        <end position="365"/>
    </location>
</feature>
<evidence type="ECO:0000256" key="5">
    <source>
        <dbReference type="ARBA" id="ARBA00022777"/>
    </source>
</evidence>
<feature type="compositionally biased region" description="Basic and acidic residues" evidence="9">
    <location>
        <begin position="366"/>
        <end position="375"/>
    </location>
</feature>
<feature type="region of interest" description="Disordered" evidence="9">
    <location>
        <begin position="1"/>
        <end position="44"/>
    </location>
</feature>
<organism evidence="12 13">
    <name type="scientific">Tilletiopsis washingtonensis</name>
    <dbReference type="NCBI Taxonomy" id="58919"/>
    <lineage>
        <taxon>Eukaryota</taxon>
        <taxon>Fungi</taxon>
        <taxon>Dikarya</taxon>
        <taxon>Basidiomycota</taxon>
        <taxon>Ustilaginomycotina</taxon>
        <taxon>Exobasidiomycetes</taxon>
        <taxon>Entylomatales</taxon>
        <taxon>Entylomatales incertae sedis</taxon>
        <taxon>Tilletiopsis</taxon>
    </lineage>
</organism>
<evidence type="ECO:0000256" key="2">
    <source>
        <dbReference type="ARBA" id="ARBA00022527"/>
    </source>
</evidence>
<keyword evidence="6" id="KW-0067">ATP-binding</keyword>
<keyword evidence="13" id="KW-1185">Reference proteome</keyword>
<dbReference type="SUPFAM" id="SSF56112">
    <property type="entry name" value="Protein kinase-like (PK-like)"/>
    <property type="match status" value="1"/>
</dbReference>
<proteinExistence type="predicted"/>
<keyword evidence="5" id="KW-0418">Kinase</keyword>
<dbReference type="GeneID" id="37268732"/>
<evidence type="ECO:0000256" key="6">
    <source>
        <dbReference type="ARBA" id="ARBA00022840"/>
    </source>
</evidence>
<evidence type="ECO:0000256" key="3">
    <source>
        <dbReference type="ARBA" id="ARBA00022679"/>
    </source>
</evidence>
<comment type="catalytic activity">
    <reaction evidence="8">
        <text>L-seryl-[protein] + ATP = O-phospho-L-seryl-[protein] + ADP + H(+)</text>
        <dbReference type="Rhea" id="RHEA:17989"/>
        <dbReference type="Rhea" id="RHEA-COMP:9863"/>
        <dbReference type="Rhea" id="RHEA-COMP:11604"/>
        <dbReference type="ChEBI" id="CHEBI:15378"/>
        <dbReference type="ChEBI" id="CHEBI:29999"/>
        <dbReference type="ChEBI" id="CHEBI:30616"/>
        <dbReference type="ChEBI" id="CHEBI:83421"/>
        <dbReference type="ChEBI" id="CHEBI:456216"/>
        <dbReference type="EC" id="2.7.11.1"/>
    </reaction>
</comment>
<name>A0A316ZAA5_9BASI</name>
<gene>
    <name evidence="12" type="ORF">FA09DRAFT_325937</name>
</gene>
<evidence type="ECO:0000256" key="4">
    <source>
        <dbReference type="ARBA" id="ARBA00022741"/>
    </source>
</evidence>
<feature type="domain" description="AGC-kinase C-terminal" evidence="11">
    <location>
        <begin position="810"/>
        <end position="935"/>
    </location>
</feature>
<feature type="compositionally biased region" description="Low complexity" evidence="9">
    <location>
        <begin position="974"/>
        <end position="986"/>
    </location>
</feature>
<feature type="region of interest" description="Disordered" evidence="9">
    <location>
        <begin position="637"/>
        <end position="699"/>
    </location>
</feature>
<dbReference type="PROSITE" id="PS51285">
    <property type="entry name" value="AGC_KINASE_CTER"/>
    <property type="match status" value="1"/>
</dbReference>
<evidence type="ECO:0000259" key="10">
    <source>
        <dbReference type="PROSITE" id="PS50011"/>
    </source>
</evidence>
<feature type="region of interest" description="Disordered" evidence="9">
    <location>
        <begin position="328"/>
        <end position="474"/>
    </location>
</feature>
<dbReference type="FunFam" id="1.10.510.10:FF:000465">
    <property type="entry name" value="Non-specific serine/threonine protein kinase"/>
    <property type="match status" value="1"/>
</dbReference>
<comment type="catalytic activity">
    <reaction evidence="7">
        <text>L-threonyl-[protein] + ATP = O-phospho-L-threonyl-[protein] + ADP + H(+)</text>
        <dbReference type="Rhea" id="RHEA:46608"/>
        <dbReference type="Rhea" id="RHEA-COMP:11060"/>
        <dbReference type="Rhea" id="RHEA-COMP:11605"/>
        <dbReference type="ChEBI" id="CHEBI:15378"/>
        <dbReference type="ChEBI" id="CHEBI:30013"/>
        <dbReference type="ChEBI" id="CHEBI:30616"/>
        <dbReference type="ChEBI" id="CHEBI:61977"/>
        <dbReference type="ChEBI" id="CHEBI:456216"/>
        <dbReference type="EC" id="2.7.11.1"/>
    </reaction>
</comment>
<feature type="compositionally biased region" description="Low complexity" evidence="9">
    <location>
        <begin position="672"/>
        <end position="693"/>
    </location>
</feature>
<evidence type="ECO:0000256" key="7">
    <source>
        <dbReference type="ARBA" id="ARBA00047899"/>
    </source>
</evidence>
<feature type="compositionally biased region" description="Low complexity" evidence="9">
    <location>
        <begin position="1130"/>
        <end position="1148"/>
    </location>
</feature>
<feature type="compositionally biased region" description="Polar residues" evidence="9">
    <location>
        <begin position="1017"/>
        <end position="1033"/>
    </location>
</feature>
<dbReference type="PROSITE" id="PS00108">
    <property type="entry name" value="PROTEIN_KINASE_ST"/>
    <property type="match status" value="1"/>
</dbReference>
<feature type="compositionally biased region" description="Low complexity" evidence="9">
    <location>
        <begin position="999"/>
        <end position="1016"/>
    </location>
</feature>
<feature type="compositionally biased region" description="Basic and acidic residues" evidence="9">
    <location>
        <begin position="405"/>
        <end position="423"/>
    </location>
</feature>
<protein>
    <recommendedName>
        <fullName evidence="1">non-specific serine/threonine protein kinase</fullName>
        <ecNumber evidence="1">2.7.11.1</ecNumber>
    </recommendedName>
</protein>
<feature type="region of interest" description="Disordered" evidence="9">
    <location>
        <begin position="1125"/>
        <end position="1274"/>
    </location>
</feature>
<dbReference type="PROSITE" id="PS50011">
    <property type="entry name" value="PROTEIN_KINASE_DOM"/>
    <property type="match status" value="1"/>
</dbReference>
<keyword evidence="3" id="KW-0808">Transferase</keyword>
<feature type="region of interest" description="Disordered" evidence="9">
    <location>
        <begin position="853"/>
        <end position="1112"/>
    </location>
</feature>
<dbReference type="SMART" id="SM00133">
    <property type="entry name" value="S_TK_X"/>
    <property type="match status" value="1"/>
</dbReference>
<keyword evidence="2" id="KW-0723">Serine/threonine-protein kinase</keyword>
<feature type="domain" description="Protein kinase" evidence="10">
    <location>
        <begin position="480"/>
        <end position="809"/>
    </location>
</feature>
<dbReference type="Gene3D" id="3.30.200.20">
    <property type="entry name" value="Phosphorylase Kinase, domain 1"/>
    <property type="match status" value="2"/>
</dbReference>
<dbReference type="EC" id="2.7.11.1" evidence="1"/>
<dbReference type="InterPro" id="IPR008271">
    <property type="entry name" value="Ser/Thr_kinase_AS"/>
</dbReference>
<dbReference type="AlphaFoldDB" id="A0A316ZAA5"/>
<feature type="compositionally biased region" description="Basic residues" evidence="9">
    <location>
        <begin position="1263"/>
        <end position="1274"/>
    </location>
</feature>
<dbReference type="InterPro" id="IPR045270">
    <property type="entry name" value="STKc_AGC"/>
</dbReference>
<evidence type="ECO:0000256" key="8">
    <source>
        <dbReference type="ARBA" id="ARBA00048679"/>
    </source>
</evidence>
<dbReference type="STRING" id="58919.A0A316ZAA5"/>
<feature type="compositionally biased region" description="Low complexity" evidence="9">
    <location>
        <begin position="28"/>
        <end position="44"/>
    </location>
</feature>
<feature type="compositionally biased region" description="Low complexity" evidence="9">
    <location>
        <begin position="376"/>
        <end position="387"/>
    </location>
</feature>
<dbReference type="EMBL" id="KZ819296">
    <property type="protein sequence ID" value="PWN97195.1"/>
    <property type="molecule type" value="Genomic_DNA"/>
</dbReference>
<dbReference type="InterPro" id="IPR000961">
    <property type="entry name" value="AGC-kinase_C"/>
</dbReference>
<dbReference type="GO" id="GO:0005524">
    <property type="term" value="F:ATP binding"/>
    <property type="evidence" value="ECO:0007669"/>
    <property type="project" value="UniProtKB-KW"/>
</dbReference>
<evidence type="ECO:0000313" key="12">
    <source>
        <dbReference type="EMBL" id="PWN97195.1"/>
    </source>
</evidence>
<evidence type="ECO:0000313" key="13">
    <source>
        <dbReference type="Proteomes" id="UP000245946"/>
    </source>
</evidence>
<dbReference type="SMART" id="SM00220">
    <property type="entry name" value="S_TKc"/>
    <property type="match status" value="1"/>
</dbReference>
<dbReference type="OrthoDB" id="63267at2759"/>
<dbReference type="RefSeq" id="XP_025597474.1">
    <property type="nucleotide sequence ID" value="XM_025741188.1"/>
</dbReference>
<feature type="compositionally biased region" description="Basic residues" evidence="9">
    <location>
        <begin position="459"/>
        <end position="468"/>
    </location>
</feature>
<feature type="compositionally biased region" description="Low complexity" evidence="9">
    <location>
        <begin position="869"/>
        <end position="905"/>
    </location>
</feature>
<keyword evidence="4" id="KW-0547">Nucleotide-binding</keyword>
<accession>A0A316ZAA5</accession>
<evidence type="ECO:0000256" key="1">
    <source>
        <dbReference type="ARBA" id="ARBA00012513"/>
    </source>
</evidence>
<dbReference type="FunFam" id="1.10.510.10:FF:000294">
    <property type="entry name" value="Serine/threonine-protein kinase OXI1"/>
    <property type="match status" value="1"/>
</dbReference>
<feature type="compositionally biased region" description="Acidic residues" evidence="9">
    <location>
        <begin position="987"/>
        <end position="996"/>
    </location>
</feature>
<dbReference type="InterPro" id="IPR000719">
    <property type="entry name" value="Prot_kinase_dom"/>
</dbReference>
<feature type="compositionally biased region" description="Low complexity" evidence="9">
    <location>
        <begin position="1"/>
        <end position="17"/>
    </location>
</feature>
<evidence type="ECO:0000259" key="11">
    <source>
        <dbReference type="PROSITE" id="PS51285"/>
    </source>
</evidence>
<feature type="compositionally biased region" description="Low complexity" evidence="9">
    <location>
        <begin position="214"/>
        <end position="240"/>
    </location>
</feature>